<evidence type="ECO:0000256" key="2">
    <source>
        <dbReference type="ARBA" id="ARBA00022771"/>
    </source>
</evidence>
<feature type="compositionally biased region" description="Polar residues" evidence="5">
    <location>
        <begin position="106"/>
        <end position="116"/>
    </location>
</feature>
<feature type="region of interest" description="Disordered" evidence="5">
    <location>
        <begin position="511"/>
        <end position="793"/>
    </location>
</feature>
<dbReference type="InterPro" id="IPR019787">
    <property type="entry name" value="Znf_PHD-finger"/>
</dbReference>
<dbReference type="InParanoid" id="A0A7E5W7U6"/>
<feature type="compositionally biased region" description="Polar residues" evidence="5">
    <location>
        <begin position="294"/>
        <end position="317"/>
    </location>
</feature>
<feature type="region of interest" description="Disordered" evidence="5">
    <location>
        <begin position="365"/>
        <end position="398"/>
    </location>
</feature>
<feature type="compositionally biased region" description="Acidic residues" evidence="5">
    <location>
        <begin position="1242"/>
        <end position="1253"/>
    </location>
</feature>
<dbReference type="Gene3D" id="3.30.40.10">
    <property type="entry name" value="Zinc/RING finger domain, C3HC4 (zinc finger)"/>
    <property type="match status" value="1"/>
</dbReference>
<feature type="compositionally biased region" description="Basic and acidic residues" evidence="5">
    <location>
        <begin position="1222"/>
        <end position="1240"/>
    </location>
</feature>
<dbReference type="InterPro" id="IPR057031">
    <property type="entry name" value="SFR19-like_C"/>
</dbReference>
<dbReference type="Proteomes" id="UP000322000">
    <property type="component" value="Chromosome 13"/>
</dbReference>
<feature type="region of interest" description="Disordered" evidence="5">
    <location>
        <begin position="272"/>
        <end position="350"/>
    </location>
</feature>
<feature type="compositionally biased region" description="Basic and acidic residues" evidence="5">
    <location>
        <begin position="736"/>
        <end position="765"/>
    </location>
</feature>
<feature type="compositionally biased region" description="Basic and acidic residues" evidence="5">
    <location>
        <begin position="967"/>
        <end position="981"/>
    </location>
</feature>
<evidence type="ECO:0000313" key="8">
    <source>
        <dbReference type="Proteomes" id="UP000322000"/>
    </source>
</evidence>
<dbReference type="Gene3D" id="2.30.30.1150">
    <property type="match status" value="1"/>
</dbReference>
<feature type="domain" description="RING-type" evidence="7">
    <location>
        <begin position="119"/>
        <end position="160"/>
    </location>
</feature>
<dbReference type="PANTHER" id="PTHR12618:SF20">
    <property type="entry name" value="PHD AND RING FINGER DOMAIN-CONTAINING PROTEIN 1"/>
    <property type="match status" value="1"/>
</dbReference>
<feature type="compositionally biased region" description="Acidic residues" evidence="5">
    <location>
        <begin position="1166"/>
        <end position="1181"/>
    </location>
</feature>
<feature type="compositionally biased region" description="Low complexity" evidence="5">
    <location>
        <begin position="781"/>
        <end position="791"/>
    </location>
</feature>
<feature type="compositionally biased region" description="Basic and acidic residues" evidence="5">
    <location>
        <begin position="1258"/>
        <end position="1269"/>
    </location>
</feature>
<evidence type="ECO:0000313" key="9">
    <source>
        <dbReference type="RefSeq" id="XP_026736700.1"/>
    </source>
</evidence>
<keyword evidence="3" id="KW-0862">Zinc</keyword>
<dbReference type="OrthoDB" id="1935339at2759"/>
<feature type="compositionally biased region" description="Basic and acidic residues" evidence="5">
    <location>
        <begin position="1310"/>
        <end position="1360"/>
    </location>
</feature>
<feature type="region of interest" description="Disordered" evidence="5">
    <location>
        <begin position="1007"/>
        <end position="1905"/>
    </location>
</feature>
<dbReference type="CDD" id="cd15536">
    <property type="entry name" value="PHD_PHRF1"/>
    <property type="match status" value="1"/>
</dbReference>
<dbReference type="Pfam" id="PF23030">
    <property type="entry name" value="SCAF11-like_C"/>
    <property type="match status" value="1"/>
</dbReference>
<evidence type="ECO:0000259" key="7">
    <source>
        <dbReference type="PROSITE" id="PS50089"/>
    </source>
</evidence>
<dbReference type="InterPro" id="IPR001841">
    <property type="entry name" value="Znf_RING"/>
</dbReference>
<feature type="compositionally biased region" description="Pro residues" evidence="5">
    <location>
        <begin position="1520"/>
        <end position="1530"/>
    </location>
</feature>
<feature type="compositionally biased region" description="Low complexity" evidence="5">
    <location>
        <begin position="54"/>
        <end position="64"/>
    </location>
</feature>
<evidence type="ECO:0000256" key="1">
    <source>
        <dbReference type="ARBA" id="ARBA00022723"/>
    </source>
</evidence>
<feature type="compositionally biased region" description="Polar residues" evidence="5">
    <location>
        <begin position="1060"/>
        <end position="1069"/>
    </location>
</feature>
<feature type="compositionally biased region" description="Basic and acidic residues" evidence="5">
    <location>
        <begin position="511"/>
        <end position="534"/>
    </location>
</feature>
<dbReference type="Pfam" id="PF13639">
    <property type="entry name" value="zf-RING_2"/>
    <property type="match status" value="1"/>
</dbReference>
<feature type="compositionally biased region" description="Low complexity" evidence="5">
    <location>
        <begin position="1670"/>
        <end position="1685"/>
    </location>
</feature>
<evidence type="ECO:0000256" key="5">
    <source>
        <dbReference type="SAM" id="MobiDB-lite"/>
    </source>
</evidence>
<reference evidence="9" key="1">
    <citation type="submission" date="2025-08" db="UniProtKB">
        <authorList>
            <consortium name="RefSeq"/>
        </authorList>
    </citation>
    <scope>IDENTIFICATION</scope>
</reference>
<dbReference type="SMART" id="SM00184">
    <property type="entry name" value="RING"/>
    <property type="match status" value="2"/>
</dbReference>
<feature type="compositionally biased region" description="Basic and acidic residues" evidence="5">
    <location>
        <begin position="1369"/>
        <end position="1398"/>
    </location>
</feature>
<feature type="compositionally biased region" description="Basic and acidic residues" evidence="5">
    <location>
        <begin position="1290"/>
        <end position="1303"/>
    </location>
</feature>
<sequence>MSEEGSEDSPPRPKRKIKKVMVLSSDTSSDSDESVAVAATRRKRLRVLSDEGSDSSGSSVVGAGARRRRALPKLRDSEADSDTSGWATDHSDAPKAVTSAAKPNSGFASDSSEGNSDKCSICLLRFTTQEVGTPQSCEHIFCLDCITEWSKNVNTCPVDRMTFDFIVVRACAGGRVLRTEPVKMLERRPSVELLVIEDPTICEVCGSTEHEETMLLCDGCDLGYHMQCLTPPLSEVPIDQWLCPNCDNLLSDVDYLFSGYTGVNMDVPLSSRSASIRESRSTRSSRSYSVVDEPSTSTGRRGSHQNSNDVPTTSSGLRTNSASTRTTSTRRKTSAHTNRRRPKRRRTKTVIIEYEVQEDGKIPVTKRVKRKFKKRRQAPRTAARRSHVRASGPAPAPLALQRQRAGIPSLSLFGSAQQLDYFSDDDERGGSESASTAVAARPTSSILSAYRQARRKMISVPSPPHASSAPDVLSSILESQTLLHSKKSIVSISVDGSVNIKLETREKTKIPMKESEELNRQEKLDMSKGEDAVKKVPSYPGQSRGGRGWGGGYTGNYHREQGTNNLNNRGGNYDNNYSGSNYQNRQSNAFQHNNNGRRDDVDTYNNYSRRPHQYPPGDDLNFDRNRRQSSEQNRPMNNQTHNNRHNEQGRYSLAPAWQPYVPPPVTHRNEPPPPQHRHSFGGFENPLDMRMGQLPRQNSASNNFETHSGIQSHQTHPPAKPQQQPYRPLPEPPMFKFDKAAEVENKSEDEKSDSGLVIDTEKYDPTEPTNDDDSGEDEGRAAAGSLAAELAPGIRPPGVLTARAAREPSVLTAREAREPGVLPARAAGEPGVLTALAAREPGVLTALAAREPGVLTALAAREPGVPPAVLDCAVRQVLAEHRDLLAPPPATSASDDDSEGDCPNFSIYSATSVHIANSAPDLPPEAPRVVHEDNLEDLVQEDDDVPEEPAVRTDITPAPVKYSTDTIQKKKSEEELKEKVSKRCPITTNPRNPIKIKLNTPSLIKRQVSLYDEEEQEEEDEAEVNEATEPEPEPKVEPESAPAPAPETSLVEAAADKLKPSQQEAQQTELLPEHGKALAEVSQDKKIESKGLNSTESGDVLSDDKAEKDDRENISTTPDIDEEPTTPTKKVAARVEDKLDNDEESTGSLERAATPPRHDRSANESQSDEDNDDLSGTEENELALGDHSPRKSCDDRNEDLLEKMTESISETEDERSYTPCLDENKSKDTSMETEKDKGIEGLDTEMISEDEGNEMFSDNERGEQSEPRSSRASHASPQKPPPNDGEEGEIVDKKKEARPDESKKKKKKDSKKEGKEKAKGKSKKSEVAFKKISKSGKERNYRDKDKKRERRDSSDGSRERQKQRRKERRKDLERYDVRTVVSEKRRRPKDAFGRDVSPRARSHSPSLSRSPARASPAREPERAARRRRREPRPEPRRRREPRKRRRSASASKSPRPKPAKRKKRARDEPERRRSPRKRSPRRRRARRRSASRSAGAEPAPEPAPGARSPASVDSRLLSPRTPPPEPSPPPSERRERRRRDPARHRRLRDAAGPSKEVFTSGDNILVSVSFKEQELAEDDDERRERRRERRRRRRRTAAPEPDAAAPRPVAIIDLERSPFRELTPSPRNVIVLSDSEPGEKETSSAAGGGPAPAPEPAHAVGPKTPPSPGAPAAARPASAPDASGADDTRGPNTPPEPPDSPDAYDPYEPTRSASGSPGSAAEPGVASPPRPMMTLETAQKTNMSADDVIDRRPLSPIEKVMALLQSTRDVSPEPPPGEAVAGGGGAPSPALAPAAPPVRIVLPSPTRSQPPKLFLAKPSPIKSDPIKPMQAAKIKPAPSTAAVAARRRDGPESEAEAESPYSPGSSDFGDLFEPPGARSGFDALLERPPRARKQRSAAAKVPVKLSKKKGKTQVGVKIDEDNLKILDDLPSSAVEMQVKSKFLKKLNRQERVVEEVKLVLKPHYNKKHVTKEEYKDILRRAVPKICHNKTGEINPAKIQSLVEAYVKKFRKKHKLGLV</sequence>
<feature type="compositionally biased region" description="Basic residues" evidence="5">
    <location>
        <begin position="1454"/>
        <end position="1464"/>
    </location>
</feature>
<dbReference type="FunCoup" id="A0A7E5W7U6">
    <property type="interactions" value="671"/>
</dbReference>
<organism evidence="8 9">
    <name type="scientific">Trichoplusia ni</name>
    <name type="common">Cabbage looper</name>
    <dbReference type="NCBI Taxonomy" id="7111"/>
    <lineage>
        <taxon>Eukaryota</taxon>
        <taxon>Metazoa</taxon>
        <taxon>Ecdysozoa</taxon>
        <taxon>Arthropoda</taxon>
        <taxon>Hexapoda</taxon>
        <taxon>Insecta</taxon>
        <taxon>Pterygota</taxon>
        <taxon>Neoptera</taxon>
        <taxon>Endopterygota</taxon>
        <taxon>Lepidoptera</taxon>
        <taxon>Glossata</taxon>
        <taxon>Ditrysia</taxon>
        <taxon>Noctuoidea</taxon>
        <taxon>Noctuidae</taxon>
        <taxon>Plusiinae</taxon>
        <taxon>Trichoplusia</taxon>
    </lineage>
</organism>
<dbReference type="PROSITE" id="PS50089">
    <property type="entry name" value="ZF_RING_2"/>
    <property type="match status" value="1"/>
</dbReference>
<evidence type="ECO:0000256" key="4">
    <source>
        <dbReference type="PROSITE-ProRule" id="PRU00175"/>
    </source>
</evidence>
<accession>A0A7E5W7U6</accession>
<dbReference type="SUPFAM" id="SSF57903">
    <property type="entry name" value="FYVE/PHD zinc finger"/>
    <property type="match status" value="1"/>
</dbReference>
<dbReference type="PROSITE" id="PS50016">
    <property type="entry name" value="ZF_PHD_2"/>
    <property type="match status" value="1"/>
</dbReference>
<keyword evidence="8" id="KW-1185">Reference proteome</keyword>
<feature type="compositionally biased region" description="Polar residues" evidence="5">
    <location>
        <begin position="695"/>
        <end position="725"/>
    </location>
</feature>
<feature type="compositionally biased region" description="Acidic residues" evidence="5">
    <location>
        <begin position="1011"/>
        <end position="1031"/>
    </location>
</feature>
<keyword evidence="2 4" id="KW-0863">Zinc-finger</keyword>
<feature type="compositionally biased region" description="Polar residues" evidence="5">
    <location>
        <begin position="630"/>
        <end position="641"/>
    </location>
</feature>
<feature type="compositionally biased region" description="Basic residues" evidence="5">
    <location>
        <begin position="1424"/>
        <end position="1447"/>
    </location>
</feature>
<evidence type="ECO:0000256" key="3">
    <source>
        <dbReference type="ARBA" id="ARBA00022833"/>
    </source>
</evidence>
<feature type="region of interest" description="Disordered" evidence="5">
    <location>
        <begin position="963"/>
        <end position="995"/>
    </location>
</feature>
<dbReference type="Pfam" id="PF00628">
    <property type="entry name" value="PHD"/>
    <property type="match status" value="1"/>
</dbReference>
<dbReference type="InterPro" id="IPR011011">
    <property type="entry name" value="Znf_FYVE_PHD"/>
</dbReference>
<feature type="compositionally biased region" description="Low complexity" evidence="5">
    <location>
        <begin position="22"/>
        <end position="39"/>
    </location>
</feature>
<feature type="region of interest" description="Disordered" evidence="5">
    <location>
        <begin position="885"/>
        <end position="905"/>
    </location>
</feature>
<feature type="compositionally biased region" description="Low complexity" evidence="5">
    <location>
        <begin position="318"/>
        <end position="327"/>
    </location>
</feature>
<evidence type="ECO:0000259" key="6">
    <source>
        <dbReference type="PROSITE" id="PS50016"/>
    </source>
</evidence>
<dbReference type="InterPro" id="IPR001965">
    <property type="entry name" value="Znf_PHD"/>
</dbReference>
<feature type="compositionally biased region" description="Polar residues" evidence="5">
    <location>
        <begin position="585"/>
        <end position="594"/>
    </location>
</feature>
<dbReference type="PANTHER" id="PTHR12618">
    <property type="entry name" value="PHD AND RING FINGER DOMAIN-CONTAINING PROTEIN 1"/>
    <property type="match status" value="1"/>
</dbReference>
<keyword evidence="1" id="KW-0479">Metal-binding</keyword>
<feature type="compositionally biased region" description="Basic and acidic residues" evidence="5">
    <location>
        <begin position="1187"/>
        <end position="1205"/>
    </location>
</feature>
<dbReference type="InterPro" id="IPR047157">
    <property type="entry name" value="PHRF1/Atg35"/>
</dbReference>
<feature type="compositionally biased region" description="Basic and acidic residues" evidence="5">
    <location>
        <begin position="1102"/>
        <end position="1113"/>
    </location>
</feature>
<dbReference type="InterPro" id="IPR019786">
    <property type="entry name" value="Zinc_finger_PHD-type_CS"/>
</dbReference>
<feature type="domain" description="PHD-type" evidence="6">
    <location>
        <begin position="199"/>
        <end position="249"/>
    </location>
</feature>
<dbReference type="PROSITE" id="PS01359">
    <property type="entry name" value="ZF_PHD_1"/>
    <property type="match status" value="1"/>
</dbReference>
<dbReference type="KEGG" id="tnl:113500189"/>
<dbReference type="GeneID" id="113500189"/>
<dbReference type="CDD" id="cd16635">
    <property type="entry name" value="mRING-HC-C3HC3D_PHRF1"/>
    <property type="match status" value="1"/>
</dbReference>
<feature type="compositionally biased region" description="Basic residues" evidence="5">
    <location>
        <begin position="1535"/>
        <end position="1547"/>
    </location>
</feature>
<feature type="compositionally biased region" description="Basic residues" evidence="5">
    <location>
        <begin position="365"/>
        <end position="388"/>
    </location>
</feature>
<feature type="compositionally biased region" description="Basic residues" evidence="5">
    <location>
        <begin position="1473"/>
        <end position="1490"/>
    </location>
</feature>
<feature type="compositionally biased region" description="Low complexity" evidence="5">
    <location>
        <begin position="564"/>
        <end position="584"/>
    </location>
</feature>
<feature type="compositionally biased region" description="Basic residues" evidence="5">
    <location>
        <begin position="328"/>
        <end position="348"/>
    </location>
</feature>
<dbReference type="GO" id="GO:0008270">
    <property type="term" value="F:zinc ion binding"/>
    <property type="evidence" value="ECO:0007669"/>
    <property type="project" value="UniProtKB-KW"/>
</dbReference>
<dbReference type="InterPro" id="IPR017907">
    <property type="entry name" value="Znf_RING_CS"/>
</dbReference>
<dbReference type="InterPro" id="IPR013083">
    <property type="entry name" value="Znf_RING/FYVE/PHD"/>
</dbReference>
<feature type="compositionally biased region" description="Basic residues" evidence="5">
    <location>
        <begin position="1584"/>
        <end position="1596"/>
    </location>
</feature>
<feature type="compositionally biased region" description="Low complexity" evidence="5">
    <location>
        <begin position="1817"/>
        <end position="1828"/>
    </location>
</feature>
<feature type="compositionally biased region" description="Low complexity" evidence="5">
    <location>
        <begin position="1491"/>
        <end position="1519"/>
    </location>
</feature>
<feature type="compositionally biased region" description="Basic and acidic residues" evidence="5">
    <location>
        <begin position="1071"/>
        <end position="1089"/>
    </location>
</feature>
<dbReference type="SUPFAM" id="SSF57850">
    <property type="entry name" value="RING/U-box"/>
    <property type="match status" value="1"/>
</dbReference>
<dbReference type="SMART" id="SM00249">
    <property type="entry name" value="PHD"/>
    <property type="match status" value="1"/>
</dbReference>
<feature type="compositionally biased region" description="Low complexity" evidence="5">
    <location>
        <begin position="1701"/>
        <end position="1725"/>
    </location>
</feature>
<feature type="compositionally biased region" description="Low complexity" evidence="5">
    <location>
        <begin position="1598"/>
        <end position="1608"/>
    </location>
</feature>
<feature type="region of interest" description="Disordered" evidence="5">
    <location>
        <begin position="1"/>
        <end position="116"/>
    </location>
</feature>
<protein>
    <submittedName>
        <fullName evidence="9">PHD and RING finger domain-containing protein 1-like</fullName>
    </submittedName>
</protein>
<dbReference type="PROSITE" id="PS00518">
    <property type="entry name" value="ZF_RING_1"/>
    <property type="match status" value="1"/>
</dbReference>
<feature type="compositionally biased region" description="Low complexity" evidence="5">
    <location>
        <begin position="1403"/>
        <end position="1415"/>
    </location>
</feature>
<name>A0A7E5W7U6_TRINI</name>
<feature type="compositionally biased region" description="Gly residues" evidence="5">
    <location>
        <begin position="543"/>
        <end position="554"/>
    </location>
</feature>
<proteinExistence type="predicted"/>
<gene>
    <name evidence="9" type="primary">LOC113500189</name>
</gene>
<dbReference type="RefSeq" id="XP_026736700.1">
    <property type="nucleotide sequence ID" value="XM_026880899.1"/>
</dbReference>